<reference evidence="1 2" key="1">
    <citation type="journal article" date="2019" name="Sci. Rep.">
        <title>Orb-weaving spider Araneus ventricosus genome elucidates the spidroin gene catalogue.</title>
        <authorList>
            <person name="Kono N."/>
            <person name="Nakamura H."/>
            <person name="Ohtoshi R."/>
            <person name="Moran D.A.P."/>
            <person name="Shinohara A."/>
            <person name="Yoshida Y."/>
            <person name="Fujiwara M."/>
            <person name="Mori M."/>
            <person name="Tomita M."/>
            <person name="Arakawa K."/>
        </authorList>
    </citation>
    <scope>NUCLEOTIDE SEQUENCE [LARGE SCALE GENOMIC DNA]</scope>
</reference>
<sequence>MEVVSSHPSSRSRTSDLWISTFFHLQSTALPAELSTHRMRNKLEPECEYRILMSFVLKSFIHSRLATGGTREVYNTLDSNLKGSTWGKTKVRLCHFLK</sequence>
<keyword evidence="2" id="KW-1185">Reference proteome</keyword>
<dbReference type="Proteomes" id="UP000499080">
    <property type="component" value="Unassembled WGS sequence"/>
</dbReference>
<comment type="caution">
    <text evidence="1">The sequence shown here is derived from an EMBL/GenBank/DDBJ whole genome shotgun (WGS) entry which is preliminary data.</text>
</comment>
<proteinExistence type="predicted"/>
<dbReference type="AlphaFoldDB" id="A0A4Y2HHT3"/>
<organism evidence="1 2">
    <name type="scientific">Araneus ventricosus</name>
    <name type="common">Orbweaver spider</name>
    <name type="synonym">Epeira ventricosa</name>
    <dbReference type="NCBI Taxonomy" id="182803"/>
    <lineage>
        <taxon>Eukaryota</taxon>
        <taxon>Metazoa</taxon>
        <taxon>Ecdysozoa</taxon>
        <taxon>Arthropoda</taxon>
        <taxon>Chelicerata</taxon>
        <taxon>Arachnida</taxon>
        <taxon>Araneae</taxon>
        <taxon>Araneomorphae</taxon>
        <taxon>Entelegynae</taxon>
        <taxon>Araneoidea</taxon>
        <taxon>Araneidae</taxon>
        <taxon>Araneus</taxon>
    </lineage>
</organism>
<dbReference type="EMBL" id="BGPR01001949">
    <property type="protein sequence ID" value="GBM64887.1"/>
    <property type="molecule type" value="Genomic_DNA"/>
</dbReference>
<protein>
    <submittedName>
        <fullName evidence="1">Uncharacterized protein</fullName>
    </submittedName>
</protein>
<gene>
    <name evidence="1" type="ORF">AVEN_200295_1</name>
</gene>
<evidence type="ECO:0000313" key="1">
    <source>
        <dbReference type="EMBL" id="GBM64887.1"/>
    </source>
</evidence>
<name>A0A4Y2HHT3_ARAVE</name>
<accession>A0A4Y2HHT3</accession>
<evidence type="ECO:0000313" key="2">
    <source>
        <dbReference type="Proteomes" id="UP000499080"/>
    </source>
</evidence>